<evidence type="ECO:0000313" key="5">
    <source>
        <dbReference type="EMBL" id="ARP99624.1"/>
    </source>
</evidence>
<dbReference type="PANTHER" id="PTHR30629:SF2">
    <property type="entry name" value="PROPHAGE INTEGRASE INTS-RELATED"/>
    <property type="match status" value="1"/>
</dbReference>
<dbReference type="InterPro" id="IPR050808">
    <property type="entry name" value="Phage_Integrase"/>
</dbReference>
<dbReference type="GO" id="GO:0015074">
    <property type="term" value="P:DNA integration"/>
    <property type="evidence" value="ECO:0007669"/>
    <property type="project" value="UniProtKB-KW"/>
</dbReference>
<dbReference type="InterPro" id="IPR025166">
    <property type="entry name" value="Integrase_DNA_bind_dom"/>
</dbReference>
<feature type="domain" description="Integrase DNA-binding" evidence="4">
    <location>
        <begin position="2"/>
        <end position="50"/>
    </location>
</feature>
<dbReference type="EMBL" id="CP021112">
    <property type="protein sequence ID" value="ARP99624.1"/>
    <property type="molecule type" value="Genomic_DNA"/>
</dbReference>
<evidence type="ECO:0000313" key="6">
    <source>
        <dbReference type="Proteomes" id="UP000194137"/>
    </source>
</evidence>
<dbReference type="Proteomes" id="UP000194137">
    <property type="component" value="Chromosome"/>
</dbReference>
<keyword evidence="2" id="KW-0229">DNA integration</keyword>
<feature type="region of interest" description="Disordered" evidence="3">
    <location>
        <begin position="49"/>
        <end position="71"/>
    </location>
</feature>
<dbReference type="PANTHER" id="PTHR30629">
    <property type="entry name" value="PROPHAGE INTEGRASE"/>
    <property type="match status" value="1"/>
</dbReference>
<name>A0A1W6ZS93_9HYPH</name>
<dbReference type="KEGG" id="psin:CAK95_11410"/>
<proteinExistence type="inferred from homology"/>
<keyword evidence="6" id="KW-1185">Reference proteome</keyword>
<organism evidence="5 6">
    <name type="scientific">Pseudorhodoplanes sinuspersici</name>
    <dbReference type="NCBI Taxonomy" id="1235591"/>
    <lineage>
        <taxon>Bacteria</taxon>
        <taxon>Pseudomonadati</taxon>
        <taxon>Pseudomonadota</taxon>
        <taxon>Alphaproteobacteria</taxon>
        <taxon>Hyphomicrobiales</taxon>
        <taxon>Pseudorhodoplanes</taxon>
    </lineage>
</organism>
<evidence type="ECO:0000256" key="1">
    <source>
        <dbReference type="ARBA" id="ARBA00008857"/>
    </source>
</evidence>
<evidence type="ECO:0000256" key="3">
    <source>
        <dbReference type="SAM" id="MobiDB-lite"/>
    </source>
</evidence>
<sequence length="71" mass="7950">MSDTKVRNAKPAEKQYAIADGQGLSILVRPNGTKLWLYRYRFGGRRCRSALSPASDSRPRAKTTTPNKLLN</sequence>
<dbReference type="InterPro" id="IPR038488">
    <property type="entry name" value="Integrase_DNA-bd_sf"/>
</dbReference>
<evidence type="ECO:0000256" key="2">
    <source>
        <dbReference type="ARBA" id="ARBA00022908"/>
    </source>
</evidence>
<evidence type="ECO:0000259" key="4">
    <source>
        <dbReference type="Pfam" id="PF13356"/>
    </source>
</evidence>
<dbReference type="STRING" id="1235591.CAK95_11410"/>
<reference evidence="5 6" key="1">
    <citation type="submission" date="2017-05" db="EMBL/GenBank/DDBJ databases">
        <title>Full genome sequence of Pseudorhodoplanes sinuspersici.</title>
        <authorList>
            <person name="Dastgheib S.M.M."/>
            <person name="Shavandi M."/>
            <person name="Tirandaz H."/>
        </authorList>
    </citation>
    <scope>NUCLEOTIDE SEQUENCE [LARGE SCALE GENOMIC DNA]</scope>
    <source>
        <strain evidence="5 6">RIPI110</strain>
    </source>
</reference>
<comment type="similarity">
    <text evidence="1">Belongs to the 'phage' integrase family.</text>
</comment>
<dbReference type="OrthoDB" id="9795573at2"/>
<feature type="compositionally biased region" description="Polar residues" evidence="3">
    <location>
        <begin position="62"/>
        <end position="71"/>
    </location>
</feature>
<protein>
    <recommendedName>
        <fullName evidence="4">Integrase DNA-binding domain-containing protein</fullName>
    </recommendedName>
</protein>
<dbReference type="RefSeq" id="WP_086088032.1">
    <property type="nucleotide sequence ID" value="NZ_CP021112.1"/>
</dbReference>
<dbReference type="AlphaFoldDB" id="A0A1W6ZS93"/>
<dbReference type="Gene3D" id="3.30.160.390">
    <property type="entry name" value="Integrase, DNA-binding domain"/>
    <property type="match status" value="1"/>
</dbReference>
<gene>
    <name evidence="5" type="ORF">CAK95_11410</name>
</gene>
<accession>A0A1W6ZS93</accession>
<dbReference type="Pfam" id="PF13356">
    <property type="entry name" value="Arm-DNA-bind_3"/>
    <property type="match status" value="1"/>
</dbReference>